<evidence type="ECO:0000256" key="1">
    <source>
        <dbReference type="SAM" id="MobiDB-lite"/>
    </source>
</evidence>
<dbReference type="AlphaFoldDB" id="A0A2R6NEH2"/>
<gene>
    <name evidence="2" type="ORF">PHLCEN_2v13335</name>
</gene>
<name>A0A2R6NEH2_9APHY</name>
<proteinExistence type="predicted"/>
<feature type="region of interest" description="Disordered" evidence="1">
    <location>
        <begin position="150"/>
        <end position="177"/>
    </location>
</feature>
<feature type="compositionally biased region" description="Polar residues" evidence="1">
    <location>
        <begin position="164"/>
        <end position="173"/>
    </location>
</feature>
<keyword evidence="3" id="KW-1185">Reference proteome</keyword>
<feature type="region of interest" description="Disordered" evidence="1">
    <location>
        <begin position="213"/>
        <end position="234"/>
    </location>
</feature>
<dbReference type="OrthoDB" id="2803586at2759"/>
<comment type="caution">
    <text evidence="2">The sequence shown here is derived from an EMBL/GenBank/DDBJ whole genome shotgun (WGS) entry which is preliminary data.</text>
</comment>
<reference evidence="2 3" key="1">
    <citation type="submission" date="2018-02" db="EMBL/GenBank/DDBJ databases">
        <title>Genome sequence of the basidiomycete white-rot fungus Phlebia centrifuga.</title>
        <authorList>
            <person name="Granchi Z."/>
            <person name="Peng M."/>
            <person name="de Vries R.P."/>
            <person name="Hilden K."/>
            <person name="Makela M.R."/>
            <person name="Grigoriev I."/>
            <person name="Riley R."/>
        </authorList>
    </citation>
    <scope>NUCLEOTIDE SEQUENCE [LARGE SCALE GENOMIC DNA]</scope>
    <source>
        <strain evidence="2 3">FBCC195</strain>
    </source>
</reference>
<dbReference type="EMBL" id="MLYV02001323">
    <property type="protein sequence ID" value="PSR70773.1"/>
    <property type="molecule type" value="Genomic_DNA"/>
</dbReference>
<accession>A0A2R6NEH2</accession>
<organism evidence="2 3">
    <name type="scientific">Hermanssonia centrifuga</name>
    <dbReference type="NCBI Taxonomy" id="98765"/>
    <lineage>
        <taxon>Eukaryota</taxon>
        <taxon>Fungi</taxon>
        <taxon>Dikarya</taxon>
        <taxon>Basidiomycota</taxon>
        <taxon>Agaricomycotina</taxon>
        <taxon>Agaricomycetes</taxon>
        <taxon>Polyporales</taxon>
        <taxon>Meruliaceae</taxon>
        <taxon>Hermanssonia</taxon>
    </lineage>
</organism>
<evidence type="ECO:0000313" key="2">
    <source>
        <dbReference type="EMBL" id="PSR70773.1"/>
    </source>
</evidence>
<evidence type="ECO:0000313" key="3">
    <source>
        <dbReference type="Proteomes" id="UP000186601"/>
    </source>
</evidence>
<sequence length="543" mass="60271">MSSFGGLLDIKDESEENEIKFIDDEESVLQTLNLDPSLLVLPEQSDSLSAGPSTLACDASHCSHATCSNTARSTISMVSQSKSDVQLTGTASAAAALPVETSLNAEVHVVKTSTAAEFIDLTHEDIGQSEPHAQVTITRSASCAVLGTTTKKNRKRKLEESDDSLSSRAQTGNPEHGTIAVDAVTVTKRIRVEGVHSQIAAVNAVHSFFREHGAQPRPETSEKETFRGTTEEKVSDIPATNAKELCVPLPLPPSSKLTRSQLLFNILTGVDHRALIITGDVEFFLFMDLRKEFQWASFRMTPPGYVEATQLYNEQLERVNWANGHTTIRKNPRALMNKLAEIEPRILQRLATQDFKSRTAGTTSFWETHCKAVPLGKDMDLKDPCKTRKAMVCTRCMQIMYPKPSGSPENHKRGMCSDGAPVNFKAKDGEAEPTDVVPPWPQPAGIFTRGLYFHPLAFLSTIWHLYTKITIEKSLVAENLTLEQWAFGQMWQERTQCDKDGAIYFKLFKNLETSASELEGLMVVERNSDGYRWLRLDCMQDSS</sequence>
<dbReference type="Proteomes" id="UP000186601">
    <property type="component" value="Unassembled WGS sequence"/>
</dbReference>
<protein>
    <submittedName>
        <fullName evidence="2">Uncharacterized protein</fullName>
    </submittedName>
</protein>